<feature type="compositionally biased region" description="Basic and acidic residues" evidence="6">
    <location>
        <begin position="38"/>
        <end position="53"/>
    </location>
</feature>
<evidence type="ECO:0000313" key="9">
    <source>
        <dbReference type="EMBL" id="KPA42070.1"/>
    </source>
</evidence>
<dbReference type="Pfam" id="PF00324">
    <property type="entry name" value="AA_permease"/>
    <property type="match status" value="1"/>
</dbReference>
<feature type="transmembrane region" description="Helical" evidence="7">
    <location>
        <begin position="111"/>
        <end position="131"/>
    </location>
</feature>
<organism evidence="9 10">
    <name type="scientific">Fusarium langsethiae</name>
    <dbReference type="NCBI Taxonomy" id="179993"/>
    <lineage>
        <taxon>Eukaryota</taxon>
        <taxon>Fungi</taxon>
        <taxon>Dikarya</taxon>
        <taxon>Ascomycota</taxon>
        <taxon>Pezizomycotina</taxon>
        <taxon>Sordariomycetes</taxon>
        <taxon>Hypocreomycetidae</taxon>
        <taxon>Hypocreales</taxon>
        <taxon>Nectriaceae</taxon>
        <taxon>Fusarium</taxon>
    </lineage>
</organism>
<feature type="transmembrane region" description="Helical" evidence="7">
    <location>
        <begin position="202"/>
        <end position="224"/>
    </location>
</feature>
<feature type="transmembrane region" description="Helical" evidence="7">
    <location>
        <begin position="168"/>
        <end position="190"/>
    </location>
</feature>
<protein>
    <submittedName>
        <fullName evidence="9">Amino acid transporter</fullName>
    </submittedName>
</protein>
<name>A0A0M9EY96_FUSLA</name>
<gene>
    <name evidence="9" type="ORF">FLAG1_05026</name>
</gene>
<feature type="region of interest" description="Disordered" evidence="6">
    <location>
        <begin position="1"/>
        <end position="53"/>
    </location>
</feature>
<evidence type="ECO:0000256" key="3">
    <source>
        <dbReference type="ARBA" id="ARBA00022692"/>
    </source>
</evidence>
<reference evidence="9 10" key="1">
    <citation type="submission" date="2015-04" db="EMBL/GenBank/DDBJ databases">
        <title>The draft genome sequence of Fusarium langsethiae, a T-2/HT-2 mycotoxin producer.</title>
        <authorList>
            <person name="Lysoe E."/>
            <person name="Divon H.H."/>
            <person name="Terzi V."/>
            <person name="Orru L."/>
            <person name="Lamontanara A."/>
            <person name="Kolseth A.-K."/>
            <person name="Frandsen R.J."/>
            <person name="Nielsen K."/>
            <person name="Thrane U."/>
        </authorList>
    </citation>
    <scope>NUCLEOTIDE SEQUENCE [LARGE SCALE GENOMIC DNA]</scope>
    <source>
        <strain evidence="9 10">Fl201059</strain>
    </source>
</reference>
<keyword evidence="5 7" id="KW-0472">Membrane</keyword>
<comment type="caution">
    <text evidence="9">The sequence shown here is derived from an EMBL/GenBank/DDBJ whole genome shotgun (WGS) entry which is preliminary data.</text>
</comment>
<feature type="transmembrane region" description="Helical" evidence="7">
    <location>
        <begin position="230"/>
        <end position="248"/>
    </location>
</feature>
<evidence type="ECO:0000256" key="7">
    <source>
        <dbReference type="SAM" id="Phobius"/>
    </source>
</evidence>
<comment type="subcellular location">
    <subcellularLocation>
        <location evidence="1">Membrane</location>
        <topology evidence="1">Multi-pass membrane protein</topology>
    </subcellularLocation>
</comment>
<dbReference type="InterPro" id="IPR004841">
    <property type="entry name" value="AA-permease/SLC12A_dom"/>
</dbReference>
<feature type="transmembrane region" description="Helical" evidence="7">
    <location>
        <begin position="549"/>
        <end position="571"/>
    </location>
</feature>
<dbReference type="GO" id="GO:0055085">
    <property type="term" value="P:transmembrane transport"/>
    <property type="evidence" value="ECO:0007669"/>
    <property type="project" value="InterPro"/>
</dbReference>
<accession>A0A0M9EY96</accession>
<feature type="transmembrane region" description="Helical" evidence="7">
    <location>
        <begin position="488"/>
        <end position="508"/>
    </location>
</feature>
<dbReference type="Proteomes" id="UP000037904">
    <property type="component" value="Unassembled WGS sequence"/>
</dbReference>
<dbReference type="EMBL" id="JXCE01000076">
    <property type="protein sequence ID" value="KPA42070.1"/>
    <property type="molecule type" value="Genomic_DNA"/>
</dbReference>
<dbReference type="Gene3D" id="1.20.1740.10">
    <property type="entry name" value="Amino acid/polyamine transporter I"/>
    <property type="match status" value="1"/>
</dbReference>
<feature type="domain" description="Amino acid permease/ SLC12A" evidence="8">
    <location>
        <begin position="87"/>
        <end position="607"/>
    </location>
</feature>
<dbReference type="PROSITE" id="PS00218">
    <property type="entry name" value="AMINO_ACID_PERMEASE_1"/>
    <property type="match status" value="1"/>
</dbReference>
<feature type="transmembrane region" description="Helical" evidence="7">
    <location>
        <begin position="328"/>
        <end position="349"/>
    </location>
</feature>
<dbReference type="InterPro" id="IPR004840">
    <property type="entry name" value="Amino_acid_permease_CS"/>
</dbReference>
<keyword evidence="4 7" id="KW-1133">Transmembrane helix</keyword>
<dbReference type="AlphaFoldDB" id="A0A0M9EY96"/>
<dbReference type="PANTHER" id="PTHR43495">
    <property type="entry name" value="GABA PERMEASE"/>
    <property type="match status" value="1"/>
</dbReference>
<dbReference type="PANTHER" id="PTHR43495:SF5">
    <property type="entry name" value="GAMMA-AMINOBUTYRIC ACID PERMEASE"/>
    <property type="match status" value="1"/>
</dbReference>
<proteinExistence type="predicted"/>
<feature type="transmembrane region" description="Helical" evidence="7">
    <location>
        <begin position="577"/>
        <end position="596"/>
    </location>
</feature>
<dbReference type="OrthoDB" id="3900342at2759"/>
<keyword evidence="3 7" id="KW-0812">Transmembrane</keyword>
<keyword evidence="10" id="KW-1185">Reference proteome</keyword>
<feature type="transmembrane region" description="Helical" evidence="7">
    <location>
        <begin position="451"/>
        <end position="468"/>
    </location>
</feature>
<keyword evidence="2" id="KW-0813">Transport</keyword>
<evidence type="ECO:0000256" key="6">
    <source>
        <dbReference type="SAM" id="MobiDB-lite"/>
    </source>
</evidence>
<feature type="compositionally biased region" description="Basic and acidic residues" evidence="6">
    <location>
        <begin position="1"/>
        <end position="16"/>
    </location>
</feature>
<evidence type="ECO:0000256" key="5">
    <source>
        <dbReference type="ARBA" id="ARBA00023136"/>
    </source>
</evidence>
<sequence>MMSKSAPRETVSKDVPLDDIPINSTLPSNPSSASIKALNRDPEGPQHNSADDQTRMTVFPDTHFDHNPIEAPQPPDHTVRRKLEGKHIFMIAINGTLGTGLYVRSGQILELGGPVAVILSFLFLGFLTWAVMQCIAELLCLWPVPGAVPLFVRKFVDKELGDTVGVAYWYTYSIGFSALITTSASVLNYWTADVDGFTEGFVYVALPVTLVIINAVKVEIYGWIEVVTGVIKMAFLTIIIICLAYIIIKSDVSSNSSWRDPFTYDTNAADGWFEALMMCFSVAIFAYAGIENFAVSVIEARWPSTSPPITSTSTPYRSVKRTLGFTAFYLPIIVAFAYTVSGLLVSLGIERNNCGLQRLSWLENEECPRSEEDEKKGKFTFSPFVIIARGSEIYGLHNAFNAFIVFTALTCANTNLYVASRTLFGVTRNIRSADAMPRALAWFGVTNNNGVPIRAMTFTALAFCWVPFLQKKETFNTGSDLGEFVEILVQMGSVSIIIIWACLCLAYIRFYHCIHKFDDTLAEAGIYLARDRREHQCNEYPYQSHWQPLLAYLALAGCLVILVIFNGVFLWKRFNVIPFLSGYLTTIVFVAVWLLLKVYKKSWSAWVSLDSAAVEELIRDLNELRDRSLEQPPRVPRSFWVSVKEFFKWQTRPRVEQ</sequence>
<evidence type="ECO:0000256" key="2">
    <source>
        <dbReference type="ARBA" id="ARBA00022448"/>
    </source>
</evidence>
<feature type="transmembrane region" description="Helical" evidence="7">
    <location>
        <begin position="269"/>
        <end position="290"/>
    </location>
</feature>
<evidence type="ECO:0000313" key="10">
    <source>
        <dbReference type="Proteomes" id="UP000037904"/>
    </source>
</evidence>
<feature type="transmembrane region" description="Helical" evidence="7">
    <location>
        <begin position="138"/>
        <end position="156"/>
    </location>
</feature>
<evidence type="ECO:0000259" key="8">
    <source>
        <dbReference type="Pfam" id="PF00324"/>
    </source>
</evidence>
<feature type="compositionally biased region" description="Polar residues" evidence="6">
    <location>
        <begin position="22"/>
        <end position="34"/>
    </location>
</feature>
<evidence type="ECO:0000256" key="1">
    <source>
        <dbReference type="ARBA" id="ARBA00004141"/>
    </source>
</evidence>
<dbReference type="GO" id="GO:0016020">
    <property type="term" value="C:membrane"/>
    <property type="evidence" value="ECO:0007669"/>
    <property type="project" value="UniProtKB-SubCell"/>
</dbReference>
<dbReference type="GO" id="GO:0006865">
    <property type="term" value="P:amino acid transport"/>
    <property type="evidence" value="ECO:0007669"/>
    <property type="project" value="InterPro"/>
</dbReference>
<evidence type="ECO:0000256" key="4">
    <source>
        <dbReference type="ARBA" id="ARBA00022989"/>
    </source>
</evidence>